<dbReference type="Proteomes" id="UP001054889">
    <property type="component" value="Unassembled WGS sequence"/>
</dbReference>
<evidence type="ECO:0000313" key="1">
    <source>
        <dbReference type="EMBL" id="GJN36083.1"/>
    </source>
</evidence>
<evidence type="ECO:0000313" key="2">
    <source>
        <dbReference type="Proteomes" id="UP001054889"/>
    </source>
</evidence>
<name>A0AAV5FMW8_ELECO</name>
<reference evidence="1" key="1">
    <citation type="journal article" date="2018" name="DNA Res.">
        <title>Multiple hybrid de novo genome assembly of finger millet, an orphan allotetraploid crop.</title>
        <authorList>
            <person name="Hatakeyama M."/>
            <person name="Aluri S."/>
            <person name="Balachadran M.T."/>
            <person name="Sivarajan S.R."/>
            <person name="Patrignani A."/>
            <person name="Gruter S."/>
            <person name="Poveda L."/>
            <person name="Shimizu-Inatsugi R."/>
            <person name="Baeten J."/>
            <person name="Francoijs K.J."/>
            <person name="Nataraja K.N."/>
            <person name="Reddy Y.A.N."/>
            <person name="Phadnis S."/>
            <person name="Ravikumar R.L."/>
            <person name="Schlapbach R."/>
            <person name="Sreeman S.M."/>
            <person name="Shimizu K.K."/>
        </authorList>
    </citation>
    <scope>NUCLEOTIDE SEQUENCE</scope>
</reference>
<keyword evidence="2" id="KW-1185">Reference proteome</keyword>
<dbReference type="EMBL" id="BQKI01000088">
    <property type="protein sequence ID" value="GJN36083.1"/>
    <property type="molecule type" value="Genomic_DNA"/>
</dbReference>
<dbReference type="AlphaFoldDB" id="A0AAV5FMW8"/>
<sequence length="143" mass="15540">MFDQAAASGNVASFMAYTLADLQALGRERAGLPLLTSPGRWSSTPMCWCTSADLSSCQYPLDPKVGSIVYKGDAEGMCRCFDEMHNIDNHSEGQFLATSGGLSIFSLSCRGLSDSVIDISKLCHYSSFAIRPVTDHFWNSQPN</sequence>
<accession>A0AAV5FMW8</accession>
<proteinExistence type="predicted"/>
<organism evidence="1 2">
    <name type="scientific">Eleusine coracana subsp. coracana</name>
    <dbReference type="NCBI Taxonomy" id="191504"/>
    <lineage>
        <taxon>Eukaryota</taxon>
        <taxon>Viridiplantae</taxon>
        <taxon>Streptophyta</taxon>
        <taxon>Embryophyta</taxon>
        <taxon>Tracheophyta</taxon>
        <taxon>Spermatophyta</taxon>
        <taxon>Magnoliopsida</taxon>
        <taxon>Liliopsida</taxon>
        <taxon>Poales</taxon>
        <taxon>Poaceae</taxon>
        <taxon>PACMAD clade</taxon>
        <taxon>Chloridoideae</taxon>
        <taxon>Cynodonteae</taxon>
        <taxon>Eleusininae</taxon>
        <taxon>Eleusine</taxon>
    </lineage>
</organism>
<protein>
    <submittedName>
        <fullName evidence="1">Uncharacterized protein</fullName>
    </submittedName>
</protein>
<gene>
    <name evidence="1" type="primary">gb24919</name>
    <name evidence="1" type="ORF">PR202_gb24919</name>
</gene>
<comment type="caution">
    <text evidence="1">The sequence shown here is derived from an EMBL/GenBank/DDBJ whole genome shotgun (WGS) entry which is preliminary data.</text>
</comment>
<reference evidence="1" key="2">
    <citation type="submission" date="2021-12" db="EMBL/GenBank/DDBJ databases">
        <title>Resequencing data analysis of finger millet.</title>
        <authorList>
            <person name="Hatakeyama M."/>
            <person name="Aluri S."/>
            <person name="Balachadran M.T."/>
            <person name="Sivarajan S.R."/>
            <person name="Poveda L."/>
            <person name="Shimizu-Inatsugi R."/>
            <person name="Schlapbach R."/>
            <person name="Sreeman S.M."/>
            <person name="Shimizu K.K."/>
        </authorList>
    </citation>
    <scope>NUCLEOTIDE SEQUENCE</scope>
</reference>